<keyword evidence="4" id="KW-1185">Reference proteome</keyword>
<name>A0ABM7FPU5_9ACTN</name>
<feature type="chain" id="PRO_5045743117" evidence="1">
    <location>
        <begin position="20"/>
        <end position="361"/>
    </location>
</feature>
<organism evidence="3 4">
    <name type="scientific">Streptomyces graminofaciens</name>
    <dbReference type="NCBI Taxonomy" id="68212"/>
    <lineage>
        <taxon>Bacteria</taxon>
        <taxon>Bacillati</taxon>
        <taxon>Actinomycetota</taxon>
        <taxon>Actinomycetes</taxon>
        <taxon>Kitasatosporales</taxon>
        <taxon>Streptomycetaceae</taxon>
        <taxon>Streptomyces</taxon>
    </lineage>
</organism>
<protein>
    <submittedName>
        <fullName evidence="3">Acetyl xylan esterase</fullName>
    </submittedName>
</protein>
<evidence type="ECO:0000256" key="1">
    <source>
        <dbReference type="SAM" id="SignalP"/>
    </source>
</evidence>
<evidence type="ECO:0000313" key="3">
    <source>
        <dbReference type="EMBL" id="BBC38314.1"/>
    </source>
</evidence>
<dbReference type="Pfam" id="PF17996">
    <property type="entry name" value="CE2_N"/>
    <property type="match status" value="1"/>
</dbReference>
<dbReference type="Gene3D" id="3.40.50.1110">
    <property type="entry name" value="SGNH hydrolase"/>
    <property type="match status" value="1"/>
</dbReference>
<dbReference type="InterPro" id="IPR052762">
    <property type="entry name" value="PCW_deacetylase/CE"/>
</dbReference>
<dbReference type="Proteomes" id="UP001321542">
    <property type="component" value="Chromosome"/>
</dbReference>
<dbReference type="EMBL" id="AP018448">
    <property type="protein sequence ID" value="BBC38314.1"/>
    <property type="molecule type" value="Genomic_DNA"/>
</dbReference>
<reference evidence="3 4" key="2">
    <citation type="journal article" date="2023" name="ChemBioChem">
        <title>Acyltransferase Domain Exchange between Two Independent Type I Polyketide Synthases in the Same Producer Strain of Macrolide Antibiotics.</title>
        <authorList>
            <person name="Kudo F."/>
            <person name="Kishikawa K."/>
            <person name="Tsuboi K."/>
            <person name="Kido T."/>
            <person name="Usui T."/>
            <person name="Hashimoto J."/>
            <person name="Shin-Ya K."/>
            <person name="Miyanaga A."/>
            <person name="Eguchi T."/>
        </authorList>
    </citation>
    <scope>NUCLEOTIDE SEQUENCE [LARGE SCALE GENOMIC DNA]</scope>
    <source>
        <strain evidence="3 4">A-8890</strain>
    </source>
</reference>
<evidence type="ECO:0000259" key="2">
    <source>
        <dbReference type="Pfam" id="PF17996"/>
    </source>
</evidence>
<dbReference type="InterPro" id="IPR037461">
    <property type="entry name" value="CtCE2-like_dom"/>
</dbReference>
<proteinExistence type="predicted"/>
<dbReference type="CDD" id="cd01831">
    <property type="entry name" value="Endoglucanase_E_like"/>
    <property type="match status" value="1"/>
</dbReference>
<dbReference type="PANTHER" id="PTHR37834:SF2">
    <property type="entry name" value="ESTERASE, SGNH HYDROLASE-TYPE"/>
    <property type="match status" value="1"/>
</dbReference>
<dbReference type="InterPro" id="IPR040794">
    <property type="entry name" value="CE2_N"/>
</dbReference>
<dbReference type="Gene3D" id="2.60.120.260">
    <property type="entry name" value="Galactose-binding domain-like"/>
    <property type="match status" value="1"/>
</dbReference>
<reference evidence="3 4" key="1">
    <citation type="journal article" date="2010" name="ChemBioChem">
        <title>Cloning and characterization of the biosynthetic gene cluster of 16-membered macrolide antibiotic FD-891: involvement of a dual functional cytochrome P450 monooxygenase catalyzing epoxidation and hydroxylation.</title>
        <authorList>
            <person name="Kudo F."/>
            <person name="Motegi A."/>
            <person name="Mizoue K."/>
            <person name="Eguchi T."/>
        </authorList>
    </citation>
    <scope>NUCLEOTIDE SEQUENCE [LARGE SCALE GENOMIC DNA]</scope>
    <source>
        <strain evidence="3 4">A-8890</strain>
    </source>
</reference>
<dbReference type="Pfam" id="PF00657">
    <property type="entry name" value="Lipase_GDSL"/>
    <property type="match status" value="1"/>
</dbReference>
<accession>A0ABM7FPU5</accession>
<sequence length="361" mass="39401">MVTAAAAGAVTAVASPARAAGGARARFHTVGRVKRAADGFVQYTWPGVCFEGRFRGTGVGIVLDDADNDYDVQIDGTTVATLVTPGRTVSWVDGLADTGHGVRVVKRTESPWAAGRFGGFVAAPGGAILPRPRARSRQIEFIGDSFTAGYGNVSDTRDCSANGGVNRNSNADLTFGALTARKLDADLQINAFSGRGMVRNYNGGDPGTDFRTYYDRALLNVEGDVWRRPDSWRPQVVVVGLGINDFSTPLNPGERWTTPDELVTAYESAYHGFLDKLRARYGPRPFVVVGATYLWNTTAFTDATLRIVQERRRRGDDRVSHWYYDDPGLDHLGCDWHPSLNDHRIVSGLLDRHLAGLPLRW</sequence>
<dbReference type="SUPFAM" id="SSF52266">
    <property type="entry name" value="SGNH hydrolase"/>
    <property type="match status" value="1"/>
</dbReference>
<dbReference type="InterPro" id="IPR001087">
    <property type="entry name" value="GDSL"/>
</dbReference>
<dbReference type="InterPro" id="IPR036514">
    <property type="entry name" value="SGNH_hydro_sf"/>
</dbReference>
<feature type="domain" description="Carbohydrate esterase 2 N-terminal" evidence="2">
    <location>
        <begin position="30"/>
        <end position="132"/>
    </location>
</feature>
<evidence type="ECO:0000313" key="4">
    <source>
        <dbReference type="Proteomes" id="UP001321542"/>
    </source>
</evidence>
<keyword evidence="1" id="KW-0732">Signal</keyword>
<dbReference type="PANTHER" id="PTHR37834">
    <property type="entry name" value="GDSL-LIKE LIPASE/ACYLHYDROLASE DOMAIN PROTEIN (AFU_ORTHOLOGUE AFUA_2G00620)"/>
    <property type="match status" value="1"/>
</dbReference>
<feature type="signal peptide" evidence="1">
    <location>
        <begin position="1"/>
        <end position="19"/>
    </location>
</feature>
<gene>
    <name evidence="3" type="ORF">SGFS_096080</name>
</gene>